<dbReference type="EMBL" id="MG948450">
    <property type="protein sequence ID" value="AVM86437.1"/>
    <property type="molecule type" value="mRNA"/>
</dbReference>
<dbReference type="SUPFAM" id="SSF100910">
    <property type="entry name" value="Chemosensory protein Csp2"/>
    <property type="match status" value="1"/>
</dbReference>
<keyword evidence="1" id="KW-0732">Signal</keyword>
<proteinExistence type="evidence at transcript level"/>
<evidence type="ECO:0000313" key="2">
    <source>
        <dbReference type="EMBL" id="AVM86437.1"/>
    </source>
</evidence>
<name>A0A2S0M1F1_CORCT</name>
<feature type="signal peptide" evidence="1">
    <location>
        <begin position="1"/>
        <end position="20"/>
    </location>
</feature>
<dbReference type="PANTHER" id="PTHR11257:SF12">
    <property type="entry name" value="EJACULATORY BULB-SPECIFIC PROTEIN 3-RELATED"/>
    <property type="match status" value="1"/>
</dbReference>
<protein>
    <submittedName>
        <fullName evidence="2">Chemosensory protein</fullName>
    </submittedName>
</protein>
<accession>A0A2S0M1F1</accession>
<dbReference type="InterPro" id="IPR005055">
    <property type="entry name" value="A10/PebIII"/>
</dbReference>
<reference evidence="2" key="1">
    <citation type="journal article" date="2018" name="Front. Physiol.">
        <title>Identification of an Alarm Pheromone-Binding Chemosensory Protein From the Invasive Sycamore Lace Bug Corythucha ciliata (Say).</title>
        <authorList>
            <person name="Li F."/>
            <person name="Fu N."/>
            <person name="Li D."/>
            <person name="Chang H."/>
            <person name="Qu C."/>
            <person name="Wang R."/>
            <person name="Xu Y."/>
            <person name="Luo C."/>
        </authorList>
    </citation>
    <scope>NUCLEOTIDE SEQUENCE</scope>
</reference>
<dbReference type="AlphaFoldDB" id="A0A2S0M1F1"/>
<feature type="chain" id="PRO_5015471446" evidence="1">
    <location>
        <begin position="21"/>
        <end position="131"/>
    </location>
</feature>
<dbReference type="Pfam" id="PF03392">
    <property type="entry name" value="OS-D"/>
    <property type="match status" value="1"/>
</dbReference>
<organism evidence="2">
    <name type="scientific">Corythucha ciliata</name>
    <name type="common">Sycamore lace bug</name>
    <name type="synonym">Tingis ciliata</name>
    <dbReference type="NCBI Taxonomy" id="369451"/>
    <lineage>
        <taxon>Eukaryota</taxon>
        <taxon>Metazoa</taxon>
        <taxon>Ecdysozoa</taxon>
        <taxon>Arthropoda</taxon>
        <taxon>Hexapoda</taxon>
        <taxon>Insecta</taxon>
        <taxon>Pterygota</taxon>
        <taxon>Neoptera</taxon>
        <taxon>Paraneoptera</taxon>
        <taxon>Hemiptera</taxon>
        <taxon>Heteroptera</taxon>
        <taxon>Panheteroptera</taxon>
        <taxon>Cimicomorpha</taxon>
        <taxon>Tingidae</taxon>
        <taxon>Corythucha</taxon>
    </lineage>
</organism>
<dbReference type="Gene3D" id="1.10.2080.10">
    <property type="entry name" value="Insect odorant-binding protein A10/Ejaculatory bulb-specific protein 3"/>
    <property type="match status" value="1"/>
</dbReference>
<dbReference type="InterPro" id="IPR036682">
    <property type="entry name" value="OS_D_A10/PebIII_sf"/>
</dbReference>
<dbReference type="PANTHER" id="PTHR11257">
    <property type="entry name" value="CHEMOSENSORY PROTEIN-RELATED"/>
    <property type="match status" value="1"/>
</dbReference>
<sequence>MKFILSAFLVACVAGLGVEAAAPSKYTTRYDNINIDDILKNERLYKQYYECLIGKGKCTAEGKELKTILPDALATGCSKCSEKQKVGTEKVVRHLLEHRKQDYLTLEKIFDPSGVYRKKYEAEAKKRGIKV</sequence>
<evidence type="ECO:0000256" key="1">
    <source>
        <dbReference type="SAM" id="SignalP"/>
    </source>
</evidence>